<proteinExistence type="inferred from homology"/>
<evidence type="ECO:0000259" key="6">
    <source>
        <dbReference type="PROSITE" id="PS51767"/>
    </source>
</evidence>
<dbReference type="InterPro" id="IPR034164">
    <property type="entry name" value="Pepsin-like_dom"/>
</dbReference>
<sequence length="201" mass="21288">GNHIFNSSASSTYKAWNKLFYISYGDGSNANGTFANDTVTIAGISVQQQSFAIVATAHNFNGDQADGLMGLGYQNIAAGQENPVIWSMYLAGELTQPIFSFWFGPISTGSDTGELILGGYDTTKYTGAFTYSPVKLKGYWEFAMDSVSLSFSSATITTIATSVSAILDTGTTMIVVPTTYANAINTLVGGAYDTTNNQSAM</sequence>
<dbReference type="InterPro" id="IPR021109">
    <property type="entry name" value="Peptidase_aspartic_dom_sf"/>
</dbReference>
<dbReference type="EMBL" id="CAJOBC010116968">
    <property type="protein sequence ID" value="CAF4556295.1"/>
    <property type="molecule type" value="Genomic_DNA"/>
</dbReference>
<dbReference type="GO" id="GO:0004190">
    <property type="term" value="F:aspartic-type endopeptidase activity"/>
    <property type="evidence" value="ECO:0007669"/>
    <property type="project" value="UniProtKB-KW"/>
</dbReference>
<dbReference type="InterPro" id="IPR001461">
    <property type="entry name" value="Aspartic_peptidase_A1"/>
</dbReference>
<protein>
    <recommendedName>
        <fullName evidence="6">Peptidase A1 domain-containing protein</fullName>
    </recommendedName>
</protein>
<dbReference type="FunFam" id="2.40.70.10:FF:000115">
    <property type="entry name" value="Lysosomal aspartic protease"/>
    <property type="match status" value="1"/>
</dbReference>
<dbReference type="OrthoDB" id="5853681at2759"/>
<evidence type="ECO:0000313" key="7">
    <source>
        <dbReference type="EMBL" id="CAF1642507.1"/>
    </source>
</evidence>
<feature type="non-terminal residue" evidence="7">
    <location>
        <position position="1"/>
    </location>
</feature>
<dbReference type="Pfam" id="PF00026">
    <property type="entry name" value="Asp"/>
    <property type="match status" value="1"/>
</dbReference>
<comment type="similarity">
    <text evidence="1 5">Belongs to the peptidase A1 family.</text>
</comment>
<dbReference type="SUPFAM" id="SSF50630">
    <property type="entry name" value="Acid proteases"/>
    <property type="match status" value="1"/>
</dbReference>
<evidence type="ECO:0000313" key="8">
    <source>
        <dbReference type="EMBL" id="CAF4556295.1"/>
    </source>
</evidence>
<name>A0A816E7Q1_9BILA</name>
<dbReference type="InterPro" id="IPR033121">
    <property type="entry name" value="PEPTIDASE_A1"/>
</dbReference>
<dbReference type="EMBL" id="CAJNOQ010047884">
    <property type="protein sequence ID" value="CAF1642507.1"/>
    <property type="molecule type" value="Genomic_DNA"/>
</dbReference>
<dbReference type="InterPro" id="IPR001969">
    <property type="entry name" value="Aspartic_peptidase_AS"/>
</dbReference>
<dbReference type="Gene3D" id="2.40.70.10">
    <property type="entry name" value="Acid Proteases"/>
    <property type="match status" value="2"/>
</dbReference>
<evidence type="ECO:0000256" key="5">
    <source>
        <dbReference type="RuleBase" id="RU000454"/>
    </source>
</evidence>
<keyword evidence="4 5" id="KW-0378">Hydrolase</keyword>
<dbReference type="PROSITE" id="PS00141">
    <property type="entry name" value="ASP_PROTEASE"/>
    <property type="match status" value="1"/>
</dbReference>
<dbReference type="PROSITE" id="PS51767">
    <property type="entry name" value="PEPTIDASE_A1"/>
    <property type="match status" value="1"/>
</dbReference>
<gene>
    <name evidence="7" type="ORF">GPM918_LOCUS45023</name>
    <name evidence="8" type="ORF">SRO942_LOCUS47194</name>
</gene>
<organism evidence="7 9">
    <name type="scientific">Didymodactylos carnosus</name>
    <dbReference type="NCBI Taxonomy" id="1234261"/>
    <lineage>
        <taxon>Eukaryota</taxon>
        <taxon>Metazoa</taxon>
        <taxon>Spiralia</taxon>
        <taxon>Gnathifera</taxon>
        <taxon>Rotifera</taxon>
        <taxon>Eurotatoria</taxon>
        <taxon>Bdelloidea</taxon>
        <taxon>Philodinida</taxon>
        <taxon>Philodinidae</taxon>
        <taxon>Didymodactylos</taxon>
    </lineage>
</organism>
<keyword evidence="9" id="KW-1185">Reference proteome</keyword>
<dbReference type="GO" id="GO:0006508">
    <property type="term" value="P:proteolysis"/>
    <property type="evidence" value="ECO:0007669"/>
    <property type="project" value="UniProtKB-KW"/>
</dbReference>
<dbReference type="Proteomes" id="UP000681722">
    <property type="component" value="Unassembled WGS sequence"/>
</dbReference>
<dbReference type="AlphaFoldDB" id="A0A816E7Q1"/>
<keyword evidence="2 5" id="KW-0645">Protease</keyword>
<dbReference type="PRINTS" id="PR00792">
    <property type="entry name" value="PEPSIN"/>
</dbReference>
<evidence type="ECO:0000256" key="3">
    <source>
        <dbReference type="ARBA" id="ARBA00022750"/>
    </source>
</evidence>
<evidence type="ECO:0000256" key="1">
    <source>
        <dbReference type="ARBA" id="ARBA00007447"/>
    </source>
</evidence>
<dbReference type="PANTHER" id="PTHR47966">
    <property type="entry name" value="BETA-SITE APP-CLEAVING ENZYME, ISOFORM A-RELATED"/>
    <property type="match status" value="1"/>
</dbReference>
<dbReference type="Proteomes" id="UP000663829">
    <property type="component" value="Unassembled WGS sequence"/>
</dbReference>
<feature type="domain" description="Peptidase A1" evidence="6">
    <location>
        <begin position="1"/>
        <end position="201"/>
    </location>
</feature>
<keyword evidence="3 5" id="KW-0064">Aspartyl protease</keyword>
<evidence type="ECO:0000256" key="4">
    <source>
        <dbReference type="ARBA" id="ARBA00022801"/>
    </source>
</evidence>
<dbReference type="PANTHER" id="PTHR47966:SF51">
    <property type="entry name" value="BETA-SITE APP-CLEAVING ENZYME, ISOFORM A-RELATED"/>
    <property type="match status" value="1"/>
</dbReference>
<reference evidence="7" key="1">
    <citation type="submission" date="2021-02" db="EMBL/GenBank/DDBJ databases">
        <authorList>
            <person name="Nowell W R."/>
        </authorList>
    </citation>
    <scope>NUCLEOTIDE SEQUENCE</scope>
</reference>
<evidence type="ECO:0000313" key="9">
    <source>
        <dbReference type="Proteomes" id="UP000663829"/>
    </source>
</evidence>
<dbReference type="CDD" id="cd05471">
    <property type="entry name" value="pepsin_like"/>
    <property type="match status" value="1"/>
</dbReference>
<comment type="caution">
    <text evidence="7">The sequence shown here is derived from an EMBL/GenBank/DDBJ whole genome shotgun (WGS) entry which is preliminary data.</text>
</comment>
<evidence type="ECO:0000256" key="2">
    <source>
        <dbReference type="ARBA" id="ARBA00022670"/>
    </source>
</evidence>
<accession>A0A816E7Q1</accession>